<dbReference type="GO" id="GO:0003887">
    <property type="term" value="F:DNA-directed DNA polymerase activity"/>
    <property type="evidence" value="ECO:0007669"/>
    <property type="project" value="UniProtKB-UniRule"/>
</dbReference>
<dbReference type="Proteomes" id="UP000289996">
    <property type="component" value="Unassembled WGS sequence"/>
</dbReference>
<dbReference type="Gene3D" id="1.10.150.20">
    <property type="entry name" value="5' to 3' exonuclease, C-terminal subdomain"/>
    <property type="match status" value="1"/>
</dbReference>
<feature type="domain" description="UmuC" evidence="14">
    <location>
        <begin position="18"/>
        <end position="202"/>
    </location>
</feature>
<comment type="cofactor">
    <cofactor evidence="13">
        <name>Mg(2+)</name>
        <dbReference type="ChEBI" id="CHEBI:18420"/>
    </cofactor>
    <text evidence="13">Binds 2 magnesium ions per subunit.</text>
</comment>
<comment type="function">
    <text evidence="13">Poorly processive, error-prone DNA polymerase involved in untargeted mutagenesis. Copies undamaged DNA at stalled replication forks, which arise in vivo from mismatched or misaligned primer ends. These misaligned primers can be extended by PolIV. Exhibits no 3'-5' exonuclease (proofreading) activity. May be involved in translesional synthesis, in conjunction with the beta clamp from PolIII.</text>
</comment>
<reference evidence="15 16" key="1">
    <citation type="submission" date="2018-11" db="EMBL/GenBank/DDBJ databases">
        <authorList>
            <person name="Wuyts S."/>
        </authorList>
    </citation>
    <scope>NUCLEOTIDE SEQUENCE [LARGE SCALE GENOMIC DNA]</scope>
    <source>
        <strain evidence="15">Lactobacillus mudanjiangensis AMBF249</strain>
    </source>
</reference>
<evidence type="ECO:0000256" key="7">
    <source>
        <dbReference type="ARBA" id="ARBA00022763"/>
    </source>
</evidence>
<dbReference type="InterPro" id="IPR043128">
    <property type="entry name" value="Rev_trsase/Diguanyl_cyclase"/>
</dbReference>
<dbReference type="Gene3D" id="3.30.1490.100">
    <property type="entry name" value="DNA polymerase, Y-family, little finger domain"/>
    <property type="match status" value="1"/>
</dbReference>
<dbReference type="PANTHER" id="PTHR11076:SF33">
    <property type="entry name" value="DNA POLYMERASE KAPPA"/>
    <property type="match status" value="1"/>
</dbReference>
<dbReference type="GO" id="GO:0000287">
    <property type="term" value="F:magnesium ion binding"/>
    <property type="evidence" value="ECO:0007669"/>
    <property type="project" value="UniProtKB-UniRule"/>
</dbReference>
<keyword evidence="16" id="KW-1185">Reference proteome</keyword>
<evidence type="ECO:0000256" key="2">
    <source>
        <dbReference type="ARBA" id="ARBA00022457"/>
    </source>
</evidence>
<dbReference type="GO" id="GO:0009432">
    <property type="term" value="P:SOS response"/>
    <property type="evidence" value="ECO:0007669"/>
    <property type="project" value="TreeGrafter"/>
</dbReference>
<dbReference type="EC" id="2.7.7.7" evidence="13"/>
<evidence type="ECO:0000256" key="1">
    <source>
        <dbReference type="ARBA" id="ARBA00010945"/>
    </source>
</evidence>
<evidence type="ECO:0000256" key="13">
    <source>
        <dbReference type="HAMAP-Rule" id="MF_01113"/>
    </source>
</evidence>
<comment type="similarity">
    <text evidence="1 13">Belongs to the DNA polymerase type-Y family.</text>
</comment>
<keyword evidence="3 13" id="KW-0808">Transferase</keyword>
<dbReference type="CDD" id="cd03586">
    <property type="entry name" value="PolY_Pol_IV_kappa"/>
    <property type="match status" value="1"/>
</dbReference>
<dbReference type="GO" id="GO:0042276">
    <property type="term" value="P:error-prone translesion synthesis"/>
    <property type="evidence" value="ECO:0007669"/>
    <property type="project" value="TreeGrafter"/>
</dbReference>
<accession>A0A660E7E4</accession>
<proteinExistence type="inferred from homology"/>
<comment type="subunit">
    <text evidence="13">Monomer.</text>
</comment>
<sequence>MTKTTSAIPINVETGRKIIHVDMDAFYASIEEREHPAYRTQPLVIAHDPRQTGGRGVVTTANYVARQYGVHSAMPAQKALELCPKAVFKTPDFPLYRQVSAQIHEIFHEYTDKIEPIAFDEAYLDITENKPKMHSAVQLAHQLQQEIWQKTHLTCSTGISYNKFIAKLASDYRKPAGVTIVLPQDAEAFLLREPIEKFRGVGKKTVPKMHDLGILTGQDLYDQTELDLIKHFGKLGYILYRRVRGSDDRPVEYLRERKSIGKERTFGPFLQTREDVQAHLKQLAQMVSETMQDHQRHGKTLVLKLRYGDFVTITKRRTLTEFLPNDAGLFEQYAEELFEDVVDQHFDSGIRLLGITMTGLAPLAFENLTLPLYPNEDLAAN</sequence>
<keyword evidence="13" id="KW-0963">Cytoplasm</keyword>
<keyword evidence="7 13" id="KW-0227">DNA damage</keyword>
<dbReference type="NCBIfam" id="NF002677">
    <property type="entry name" value="PRK02406.1"/>
    <property type="match status" value="1"/>
</dbReference>
<evidence type="ECO:0000256" key="3">
    <source>
        <dbReference type="ARBA" id="ARBA00022679"/>
    </source>
</evidence>
<dbReference type="RefSeq" id="WP_130845702.1">
    <property type="nucleotide sequence ID" value="NZ_BJDY01000005.1"/>
</dbReference>
<keyword evidence="9 13" id="KW-0239">DNA-directed DNA polymerase</keyword>
<dbReference type="GO" id="GO:0006261">
    <property type="term" value="P:DNA-templated DNA replication"/>
    <property type="evidence" value="ECO:0007669"/>
    <property type="project" value="UniProtKB-UniRule"/>
</dbReference>
<evidence type="ECO:0000313" key="15">
    <source>
        <dbReference type="EMBL" id="VDG29978.1"/>
    </source>
</evidence>
<feature type="binding site" evidence="13">
    <location>
        <position position="120"/>
    </location>
    <ligand>
        <name>Mg(2+)</name>
        <dbReference type="ChEBI" id="CHEBI:18420"/>
    </ligand>
</feature>
<dbReference type="SUPFAM" id="SSF56672">
    <property type="entry name" value="DNA/RNA polymerases"/>
    <property type="match status" value="1"/>
</dbReference>
<evidence type="ECO:0000256" key="9">
    <source>
        <dbReference type="ARBA" id="ARBA00022932"/>
    </source>
</evidence>
<keyword evidence="2 13" id="KW-0515">Mutator protein</keyword>
<evidence type="ECO:0000256" key="6">
    <source>
        <dbReference type="ARBA" id="ARBA00022723"/>
    </source>
</evidence>
<dbReference type="EMBL" id="UYIG01000163">
    <property type="protein sequence ID" value="VDG29978.1"/>
    <property type="molecule type" value="Genomic_DNA"/>
</dbReference>
<feature type="active site" evidence="13">
    <location>
        <position position="121"/>
    </location>
</feature>
<evidence type="ECO:0000256" key="4">
    <source>
        <dbReference type="ARBA" id="ARBA00022695"/>
    </source>
</evidence>
<keyword evidence="4 13" id="KW-0548">Nucleotidyltransferase</keyword>
<dbReference type="PROSITE" id="PS50173">
    <property type="entry name" value="UMUC"/>
    <property type="match status" value="1"/>
</dbReference>
<dbReference type="Gene3D" id="3.30.70.270">
    <property type="match status" value="1"/>
</dbReference>
<dbReference type="HAMAP" id="MF_01113">
    <property type="entry name" value="DNApol_IV"/>
    <property type="match status" value="1"/>
</dbReference>
<dbReference type="InterPro" id="IPR022880">
    <property type="entry name" value="DNApol_IV"/>
</dbReference>
<dbReference type="InterPro" id="IPR043502">
    <property type="entry name" value="DNA/RNA_pol_sf"/>
</dbReference>
<feature type="binding site" evidence="13">
    <location>
        <position position="22"/>
    </location>
    <ligand>
        <name>Mg(2+)</name>
        <dbReference type="ChEBI" id="CHEBI:18420"/>
    </ligand>
</feature>
<protein>
    <recommendedName>
        <fullName evidence="13">DNA polymerase IV</fullName>
        <shortName evidence="13">Pol IV</shortName>
        <ecNumber evidence="13">2.7.7.7</ecNumber>
    </recommendedName>
</protein>
<evidence type="ECO:0000256" key="10">
    <source>
        <dbReference type="ARBA" id="ARBA00023125"/>
    </source>
</evidence>
<dbReference type="Pfam" id="PF00817">
    <property type="entry name" value="IMS"/>
    <property type="match status" value="1"/>
</dbReference>
<keyword evidence="10 13" id="KW-0238">DNA-binding</keyword>
<dbReference type="GO" id="GO:0006281">
    <property type="term" value="P:DNA repair"/>
    <property type="evidence" value="ECO:0007669"/>
    <property type="project" value="UniProtKB-UniRule"/>
</dbReference>
<comment type="subcellular location">
    <subcellularLocation>
        <location evidence="13">Cytoplasm</location>
    </subcellularLocation>
</comment>
<evidence type="ECO:0000313" key="16">
    <source>
        <dbReference type="Proteomes" id="UP000289996"/>
    </source>
</evidence>
<keyword evidence="11 13" id="KW-0234">DNA repair</keyword>
<dbReference type="GO" id="GO:0003684">
    <property type="term" value="F:damaged DNA binding"/>
    <property type="evidence" value="ECO:0007669"/>
    <property type="project" value="InterPro"/>
</dbReference>
<dbReference type="InterPro" id="IPR001126">
    <property type="entry name" value="UmuC"/>
</dbReference>
<dbReference type="Gene3D" id="3.40.1170.60">
    <property type="match status" value="1"/>
</dbReference>
<feature type="site" description="Substrate discrimination" evidence="13">
    <location>
        <position position="27"/>
    </location>
</feature>
<dbReference type="FunFam" id="3.30.1490.100:FF:000004">
    <property type="entry name" value="DNA polymerase IV"/>
    <property type="match status" value="1"/>
</dbReference>
<evidence type="ECO:0000256" key="11">
    <source>
        <dbReference type="ARBA" id="ARBA00023204"/>
    </source>
</evidence>
<keyword evidence="5 13" id="KW-0235">DNA replication</keyword>
<dbReference type="OrthoDB" id="9808813at2"/>
<evidence type="ECO:0000259" key="14">
    <source>
        <dbReference type="PROSITE" id="PS50173"/>
    </source>
</evidence>
<organism evidence="15 16">
    <name type="scientific">Lactiplantibacillus mudanjiangensis</name>
    <dbReference type="NCBI Taxonomy" id="1296538"/>
    <lineage>
        <taxon>Bacteria</taxon>
        <taxon>Bacillati</taxon>
        <taxon>Bacillota</taxon>
        <taxon>Bacilli</taxon>
        <taxon>Lactobacillales</taxon>
        <taxon>Lactobacillaceae</taxon>
        <taxon>Lactiplantibacillus</taxon>
    </lineage>
</organism>
<evidence type="ECO:0000256" key="8">
    <source>
        <dbReference type="ARBA" id="ARBA00022842"/>
    </source>
</evidence>
<keyword evidence="8 13" id="KW-0460">Magnesium</keyword>
<name>A0A660E7E4_9LACO</name>
<dbReference type="GO" id="GO:0005829">
    <property type="term" value="C:cytosol"/>
    <property type="evidence" value="ECO:0007669"/>
    <property type="project" value="TreeGrafter"/>
</dbReference>
<gene>
    <name evidence="13" type="primary">dinB</name>
    <name evidence="15" type="ORF">MUDAN_MDHGFNIF_01510</name>
</gene>
<dbReference type="InterPro" id="IPR050116">
    <property type="entry name" value="DNA_polymerase-Y"/>
</dbReference>
<dbReference type="AlphaFoldDB" id="A0A660E7E4"/>
<dbReference type="SUPFAM" id="SSF100879">
    <property type="entry name" value="Lesion bypass DNA polymerase (Y-family), little finger domain"/>
    <property type="match status" value="1"/>
</dbReference>
<dbReference type="InterPro" id="IPR017961">
    <property type="entry name" value="DNA_pol_Y-fam_little_finger"/>
</dbReference>
<keyword evidence="6 13" id="KW-0479">Metal-binding</keyword>
<dbReference type="InterPro" id="IPR036775">
    <property type="entry name" value="DNA_pol_Y-fam_lit_finger_sf"/>
</dbReference>
<comment type="catalytic activity">
    <reaction evidence="12 13">
        <text>DNA(n) + a 2'-deoxyribonucleoside 5'-triphosphate = DNA(n+1) + diphosphate</text>
        <dbReference type="Rhea" id="RHEA:22508"/>
        <dbReference type="Rhea" id="RHEA-COMP:17339"/>
        <dbReference type="Rhea" id="RHEA-COMP:17340"/>
        <dbReference type="ChEBI" id="CHEBI:33019"/>
        <dbReference type="ChEBI" id="CHEBI:61560"/>
        <dbReference type="ChEBI" id="CHEBI:173112"/>
        <dbReference type="EC" id="2.7.7.7"/>
    </reaction>
</comment>
<evidence type="ECO:0000256" key="12">
    <source>
        <dbReference type="ARBA" id="ARBA00049244"/>
    </source>
</evidence>
<dbReference type="Pfam" id="PF11799">
    <property type="entry name" value="IMS_C"/>
    <property type="match status" value="1"/>
</dbReference>
<dbReference type="PANTHER" id="PTHR11076">
    <property type="entry name" value="DNA REPAIR POLYMERASE UMUC / TRANSFERASE FAMILY MEMBER"/>
    <property type="match status" value="1"/>
</dbReference>
<evidence type="ECO:0000256" key="5">
    <source>
        <dbReference type="ARBA" id="ARBA00022705"/>
    </source>
</evidence>